<comment type="caution">
    <text evidence="4">The sequence shown here is derived from an EMBL/GenBank/DDBJ whole genome shotgun (WGS) entry which is preliminary data.</text>
</comment>
<evidence type="ECO:0000313" key="4">
    <source>
        <dbReference type="EMBL" id="GAA3362350.1"/>
    </source>
</evidence>
<dbReference type="GO" id="GO:0008168">
    <property type="term" value="F:methyltransferase activity"/>
    <property type="evidence" value="ECO:0007669"/>
    <property type="project" value="UniProtKB-KW"/>
</dbReference>
<keyword evidence="1 4" id="KW-0489">Methyltransferase</keyword>
<dbReference type="InterPro" id="IPR029063">
    <property type="entry name" value="SAM-dependent_MTases_sf"/>
</dbReference>
<feature type="domain" description="Methyltransferase" evidence="3">
    <location>
        <begin position="27"/>
        <end position="118"/>
    </location>
</feature>
<dbReference type="CDD" id="cd02440">
    <property type="entry name" value="AdoMet_MTases"/>
    <property type="match status" value="1"/>
</dbReference>
<accession>A0ABP6RWY1</accession>
<dbReference type="EMBL" id="BAAAYK010000038">
    <property type="protein sequence ID" value="GAA3362350.1"/>
    <property type="molecule type" value="Genomic_DNA"/>
</dbReference>
<dbReference type="InterPro" id="IPR041698">
    <property type="entry name" value="Methyltransf_25"/>
</dbReference>
<protein>
    <submittedName>
        <fullName evidence="4">Class I SAM-dependent methyltransferase</fullName>
    </submittedName>
</protein>
<evidence type="ECO:0000313" key="5">
    <source>
        <dbReference type="Proteomes" id="UP001500483"/>
    </source>
</evidence>
<evidence type="ECO:0000259" key="3">
    <source>
        <dbReference type="Pfam" id="PF13649"/>
    </source>
</evidence>
<evidence type="ECO:0000256" key="2">
    <source>
        <dbReference type="ARBA" id="ARBA00022679"/>
    </source>
</evidence>
<dbReference type="RefSeq" id="WP_344929774.1">
    <property type="nucleotide sequence ID" value="NZ_BAAAYK010000038.1"/>
</dbReference>
<dbReference type="SUPFAM" id="SSF53335">
    <property type="entry name" value="S-adenosyl-L-methionine-dependent methyltransferases"/>
    <property type="match status" value="1"/>
</dbReference>
<dbReference type="GO" id="GO:0032259">
    <property type="term" value="P:methylation"/>
    <property type="evidence" value="ECO:0007669"/>
    <property type="project" value="UniProtKB-KW"/>
</dbReference>
<evidence type="ECO:0000256" key="1">
    <source>
        <dbReference type="ARBA" id="ARBA00022603"/>
    </source>
</evidence>
<gene>
    <name evidence="4" type="ORF">GCM10020366_49930</name>
</gene>
<dbReference type="InterPro" id="IPR051052">
    <property type="entry name" value="Diverse_substrate_MTase"/>
</dbReference>
<dbReference type="PANTHER" id="PTHR44942:SF4">
    <property type="entry name" value="METHYLTRANSFERASE TYPE 11 DOMAIN-CONTAINING PROTEIN"/>
    <property type="match status" value="1"/>
</dbReference>
<proteinExistence type="predicted"/>
<dbReference type="Pfam" id="PF13649">
    <property type="entry name" value="Methyltransf_25"/>
    <property type="match status" value="1"/>
</dbReference>
<sequence length="206" mass="23021">MSEQWSHNVHYHPLVLDSVPEGCDAALDVGCGDGTLVRALASRAKRATGIDRSRTMIRQARRASYQYDNVSYVDSDFVDFAAKARDGSYGFISSVAALHHMDFDSTLTAMGRMLAPGGRLVLVGLARHHTPLDWARDIAAIPVHRFLARRHGGITEPPEVPVKDPIMTWDEVRQGAQRQLPGVQYRRLLLWRYALTWDKPVPTFSG</sequence>
<organism evidence="4 5">
    <name type="scientific">Saccharopolyspora gregorii</name>
    <dbReference type="NCBI Taxonomy" id="33914"/>
    <lineage>
        <taxon>Bacteria</taxon>
        <taxon>Bacillati</taxon>
        <taxon>Actinomycetota</taxon>
        <taxon>Actinomycetes</taxon>
        <taxon>Pseudonocardiales</taxon>
        <taxon>Pseudonocardiaceae</taxon>
        <taxon>Saccharopolyspora</taxon>
    </lineage>
</organism>
<dbReference type="Gene3D" id="3.40.50.150">
    <property type="entry name" value="Vaccinia Virus protein VP39"/>
    <property type="match status" value="1"/>
</dbReference>
<reference evidence="5" key="1">
    <citation type="journal article" date="2019" name="Int. J. Syst. Evol. Microbiol.">
        <title>The Global Catalogue of Microorganisms (GCM) 10K type strain sequencing project: providing services to taxonomists for standard genome sequencing and annotation.</title>
        <authorList>
            <consortium name="The Broad Institute Genomics Platform"/>
            <consortium name="The Broad Institute Genome Sequencing Center for Infectious Disease"/>
            <person name="Wu L."/>
            <person name="Ma J."/>
        </authorList>
    </citation>
    <scope>NUCLEOTIDE SEQUENCE [LARGE SCALE GENOMIC DNA]</scope>
    <source>
        <strain evidence="5">JCM 9687</strain>
    </source>
</reference>
<dbReference type="Proteomes" id="UP001500483">
    <property type="component" value="Unassembled WGS sequence"/>
</dbReference>
<dbReference type="PANTHER" id="PTHR44942">
    <property type="entry name" value="METHYLTRANSF_11 DOMAIN-CONTAINING PROTEIN"/>
    <property type="match status" value="1"/>
</dbReference>
<keyword evidence="2" id="KW-0808">Transferase</keyword>
<keyword evidence="5" id="KW-1185">Reference proteome</keyword>
<name>A0ABP6RWY1_9PSEU</name>